<evidence type="ECO:0000313" key="1">
    <source>
        <dbReference type="EMBL" id="KKL74173.1"/>
    </source>
</evidence>
<dbReference type="EMBL" id="LAZR01024734">
    <property type="protein sequence ID" value="KKL74173.1"/>
    <property type="molecule type" value="Genomic_DNA"/>
</dbReference>
<organism evidence="1">
    <name type="scientific">marine sediment metagenome</name>
    <dbReference type="NCBI Taxonomy" id="412755"/>
    <lineage>
        <taxon>unclassified sequences</taxon>
        <taxon>metagenomes</taxon>
        <taxon>ecological metagenomes</taxon>
    </lineage>
</organism>
<proteinExistence type="predicted"/>
<gene>
    <name evidence="1" type="ORF">LCGC14_2067540</name>
</gene>
<comment type="caution">
    <text evidence="1">The sequence shown here is derived from an EMBL/GenBank/DDBJ whole genome shotgun (WGS) entry which is preliminary data.</text>
</comment>
<protein>
    <submittedName>
        <fullName evidence="1">Uncharacterized protein</fullName>
    </submittedName>
</protein>
<accession>A0A0F9EJA1</accession>
<reference evidence="1" key="1">
    <citation type="journal article" date="2015" name="Nature">
        <title>Complex archaea that bridge the gap between prokaryotes and eukaryotes.</title>
        <authorList>
            <person name="Spang A."/>
            <person name="Saw J.H."/>
            <person name="Jorgensen S.L."/>
            <person name="Zaremba-Niedzwiedzka K."/>
            <person name="Martijn J."/>
            <person name="Lind A.E."/>
            <person name="van Eijk R."/>
            <person name="Schleper C."/>
            <person name="Guy L."/>
            <person name="Ettema T.J."/>
        </authorList>
    </citation>
    <scope>NUCLEOTIDE SEQUENCE</scope>
</reference>
<dbReference type="AlphaFoldDB" id="A0A0F9EJA1"/>
<name>A0A0F9EJA1_9ZZZZ</name>
<sequence length="155" mass="18203">MKACLCTRCSMRYALQETGIYPLCYICFLKSKRFYRSAIENIATTDWWNCKTKWNFRVGWSFAETLNWILLFANILNHPGLNKSCKVPSLTKGLRKDGWPKQLSDQKTLKELDESNWRITVALRYYCNRKAKVGLVKVPNRIKKLYVHALRSVLC</sequence>